<evidence type="ECO:0000313" key="11">
    <source>
        <dbReference type="Ensembl" id="ENSCHIP00010030126.1"/>
    </source>
</evidence>
<dbReference type="InterPro" id="IPR058981">
    <property type="entry name" value="MGRN1/RNF157-like_N"/>
</dbReference>
<dbReference type="FunFam" id="3.30.40.10:FF:000013">
    <property type="entry name" value="E3 ubiquitin-protein ligase MGRN1 isoform 1"/>
    <property type="match status" value="1"/>
</dbReference>
<keyword evidence="2 8" id="KW-0808">Transferase</keyword>
<accession>A0A8C2RL30</accession>
<evidence type="ECO:0000256" key="7">
    <source>
        <dbReference type="PROSITE-ProRule" id="PRU00175"/>
    </source>
</evidence>
<feature type="domain" description="RING-type" evidence="10">
    <location>
        <begin position="246"/>
        <end position="285"/>
    </location>
</feature>
<sequence>MFLVGRAGPHRLQPRLLFSPGNYFASHFFMGGEKFDTPHPEGYLFGENMDLNFLGNRPVQFPYVTPAPHEPVKTLRSLVNIRKDSLRLVRYKDGTDSPTEDGEKPRVLYSLEFTFDADARVAITVYCQAVEEFLNGTAAYSPKSPALQSETVHYKRGVSQQFSLPSFKIDFSEWKDDELNFDLDRGVFPVVIQAVVDEGDVVEVTGHAHVLLAAFEKHMDGSFSVKPLKQKQIPSDEENSDNSNECVVCLSDLRDTLILPCRHLCLCNSCADTLRYQASNCPICRLPFRALLQIRAVRKKPGALSPISFSPVLAQSMDHDEHSSFMTETVDETSSLKQGSRVPSIENVLQDGSPEPCGRSQPGAPADVYLPGKGATPEVLESRRAASLPSEPGSFLVAGKALLSAPACPGSHTALSYGRALGG</sequence>
<evidence type="ECO:0000256" key="3">
    <source>
        <dbReference type="ARBA" id="ARBA00022723"/>
    </source>
</evidence>
<dbReference type="Pfam" id="PF26192">
    <property type="entry name" value="RNF157-like_N"/>
    <property type="match status" value="1"/>
</dbReference>
<dbReference type="EC" id="2.3.2.27" evidence="8"/>
<dbReference type="GO" id="GO:0008333">
    <property type="term" value="P:endosome to lysosome transport"/>
    <property type="evidence" value="ECO:0007669"/>
    <property type="project" value="TreeGrafter"/>
</dbReference>
<dbReference type="GO" id="GO:0008270">
    <property type="term" value="F:zinc ion binding"/>
    <property type="evidence" value="ECO:0007669"/>
    <property type="project" value="UniProtKB-KW"/>
</dbReference>
<comment type="catalytic activity">
    <reaction evidence="1 8">
        <text>S-ubiquitinyl-[E2 ubiquitin-conjugating enzyme]-L-cysteine + [acceptor protein]-L-lysine = [E2 ubiquitin-conjugating enzyme]-L-cysteine + N(6)-ubiquitinyl-[acceptor protein]-L-lysine.</text>
        <dbReference type="EC" id="2.3.2.27"/>
    </reaction>
</comment>
<dbReference type="GO" id="GO:0043951">
    <property type="term" value="P:negative regulation of cAMP-mediated signaling"/>
    <property type="evidence" value="ECO:0007669"/>
    <property type="project" value="TreeGrafter"/>
</dbReference>
<comment type="function">
    <text evidence="8">E3 ubiquitin ligase.</text>
</comment>
<dbReference type="GO" id="GO:0045744">
    <property type="term" value="P:negative regulation of G protein-coupled receptor signaling pathway"/>
    <property type="evidence" value="ECO:0007669"/>
    <property type="project" value="TreeGrafter"/>
</dbReference>
<evidence type="ECO:0000256" key="8">
    <source>
        <dbReference type="RuleBase" id="RU369081"/>
    </source>
</evidence>
<reference evidence="11" key="1">
    <citation type="submission" date="2019-03" db="EMBL/GenBank/DDBJ databases">
        <title>Genome sequencing and reference-guided assembly of Black Bengal Goat (Capra hircus).</title>
        <authorList>
            <person name="Siddiki A.Z."/>
            <person name="Baten A."/>
            <person name="Billah M."/>
            <person name="Alam M.A.U."/>
            <person name="Shawrob K.S.M."/>
            <person name="Saha S."/>
            <person name="Chowdhury M."/>
            <person name="Rahman A.H."/>
            <person name="Stear M."/>
            <person name="Miah G."/>
            <person name="Das G.B."/>
            <person name="Hossain M.M."/>
            <person name="Kumkum M."/>
            <person name="Islam M.S."/>
            <person name="Mollah A.M."/>
            <person name="Ahsan A."/>
            <person name="Tusar F."/>
            <person name="Khan M.K.I."/>
        </authorList>
    </citation>
    <scope>NUCLEOTIDE SEQUENCE [LARGE SCALE GENOMIC DNA]</scope>
</reference>
<dbReference type="GO" id="GO:0005886">
    <property type="term" value="C:plasma membrane"/>
    <property type="evidence" value="ECO:0007669"/>
    <property type="project" value="TreeGrafter"/>
</dbReference>
<keyword evidence="3 8" id="KW-0479">Metal-binding</keyword>
<evidence type="ECO:0000256" key="1">
    <source>
        <dbReference type="ARBA" id="ARBA00000900"/>
    </source>
</evidence>
<keyword evidence="5 8" id="KW-0833">Ubl conjugation pathway</keyword>
<dbReference type="InterPro" id="IPR045194">
    <property type="entry name" value="MGRN1/RNF157-like"/>
</dbReference>
<keyword evidence="8" id="KW-0963">Cytoplasm</keyword>
<evidence type="ECO:0000256" key="2">
    <source>
        <dbReference type="ARBA" id="ARBA00022679"/>
    </source>
</evidence>
<dbReference type="InterPro" id="IPR001841">
    <property type="entry name" value="Znf_RING"/>
</dbReference>
<dbReference type="GO" id="GO:0005634">
    <property type="term" value="C:nucleus"/>
    <property type="evidence" value="ECO:0007669"/>
    <property type="project" value="TreeGrafter"/>
</dbReference>
<evidence type="ECO:0000256" key="5">
    <source>
        <dbReference type="ARBA" id="ARBA00022786"/>
    </source>
</evidence>
<evidence type="ECO:0000256" key="4">
    <source>
        <dbReference type="ARBA" id="ARBA00022771"/>
    </source>
</evidence>
<dbReference type="SMART" id="SM00184">
    <property type="entry name" value="RING"/>
    <property type="match status" value="1"/>
</dbReference>
<dbReference type="Gene3D" id="3.30.40.10">
    <property type="entry name" value="Zinc/RING finger domain, C3HC4 (zinc finger)"/>
    <property type="match status" value="1"/>
</dbReference>
<keyword evidence="4 7" id="KW-0863">Zinc-finger</keyword>
<organism evidence="11">
    <name type="scientific">Capra hircus</name>
    <name type="common">Goat</name>
    <dbReference type="NCBI Taxonomy" id="9925"/>
    <lineage>
        <taxon>Eukaryota</taxon>
        <taxon>Metazoa</taxon>
        <taxon>Chordata</taxon>
        <taxon>Craniata</taxon>
        <taxon>Vertebrata</taxon>
        <taxon>Euteleostomi</taxon>
        <taxon>Mammalia</taxon>
        <taxon>Eutheria</taxon>
        <taxon>Laurasiatheria</taxon>
        <taxon>Artiodactyla</taxon>
        <taxon>Ruminantia</taxon>
        <taxon>Pecora</taxon>
        <taxon>Bovidae</taxon>
        <taxon>Caprinae</taxon>
        <taxon>Capra</taxon>
    </lineage>
</organism>
<evidence type="ECO:0000256" key="9">
    <source>
        <dbReference type="SAM" id="MobiDB-lite"/>
    </source>
</evidence>
<evidence type="ECO:0000256" key="6">
    <source>
        <dbReference type="ARBA" id="ARBA00022833"/>
    </source>
</evidence>
<dbReference type="GO" id="GO:0005769">
    <property type="term" value="C:early endosome"/>
    <property type="evidence" value="ECO:0007669"/>
    <property type="project" value="TreeGrafter"/>
</dbReference>
<dbReference type="GO" id="GO:0016567">
    <property type="term" value="P:protein ubiquitination"/>
    <property type="evidence" value="ECO:0007669"/>
    <property type="project" value="UniProtKB-UniRule"/>
</dbReference>
<proteinExistence type="predicted"/>
<dbReference type="PANTHER" id="PTHR22996">
    <property type="entry name" value="MAHOGUNIN"/>
    <property type="match status" value="1"/>
</dbReference>
<keyword evidence="6 8" id="KW-0862">Zinc</keyword>
<comment type="subcellular location">
    <subcellularLocation>
        <location evidence="8">Cytoplasm</location>
    </subcellularLocation>
</comment>
<protein>
    <recommendedName>
        <fullName evidence="8">E3 ubiquitin-protein ligase</fullName>
        <ecNumber evidence="8">2.3.2.27</ecNumber>
    </recommendedName>
    <alternativeName>
        <fullName evidence="8">RING-type E3 ubiquitin transferase</fullName>
    </alternativeName>
</protein>
<dbReference type="Ensembl" id="ENSCHIT00010042463.1">
    <property type="protein sequence ID" value="ENSCHIP00010030126.1"/>
    <property type="gene ID" value="ENSCHIG00010022002.1"/>
</dbReference>
<name>A0A8C2RL30_CAPHI</name>
<dbReference type="AlphaFoldDB" id="A0A8C2RL30"/>
<reference evidence="11" key="2">
    <citation type="submission" date="2025-08" db="UniProtKB">
        <authorList>
            <consortium name="Ensembl"/>
        </authorList>
    </citation>
    <scope>IDENTIFICATION</scope>
</reference>
<evidence type="ECO:0000259" key="10">
    <source>
        <dbReference type="PROSITE" id="PS50089"/>
    </source>
</evidence>
<dbReference type="PANTHER" id="PTHR22996:SF2">
    <property type="entry name" value="E3 UBIQUITIN-PROTEIN LIGASE MGRN1"/>
    <property type="match status" value="1"/>
</dbReference>
<dbReference type="PROSITE" id="PS50089">
    <property type="entry name" value="ZF_RING_2"/>
    <property type="match status" value="1"/>
</dbReference>
<dbReference type="Pfam" id="PF13920">
    <property type="entry name" value="zf-C3HC4_3"/>
    <property type="match status" value="1"/>
</dbReference>
<dbReference type="GO" id="GO:0061630">
    <property type="term" value="F:ubiquitin protein ligase activity"/>
    <property type="evidence" value="ECO:0007669"/>
    <property type="project" value="UniProtKB-UniRule"/>
</dbReference>
<dbReference type="SUPFAM" id="SSF57850">
    <property type="entry name" value="RING/U-box"/>
    <property type="match status" value="1"/>
</dbReference>
<feature type="region of interest" description="Disordered" evidence="9">
    <location>
        <begin position="331"/>
        <end position="374"/>
    </location>
</feature>
<dbReference type="InterPro" id="IPR013083">
    <property type="entry name" value="Znf_RING/FYVE/PHD"/>
</dbReference>